<dbReference type="GO" id="GO:0005576">
    <property type="term" value="C:extracellular region"/>
    <property type="evidence" value="ECO:0007669"/>
    <property type="project" value="UniProtKB-SubCell"/>
</dbReference>
<feature type="chain" id="PRO_5041477548" description="S-protein homolog" evidence="6">
    <location>
        <begin position="21"/>
        <end position="136"/>
    </location>
</feature>
<reference evidence="7" key="3">
    <citation type="submission" date="2020-06" db="EMBL/GenBank/DDBJ databases">
        <title>Helianthus annuus Genome sequencing and assembly Release 2.</title>
        <authorList>
            <person name="Gouzy J."/>
            <person name="Langlade N."/>
            <person name="Munos S."/>
        </authorList>
    </citation>
    <scope>NUCLEOTIDE SEQUENCE</scope>
    <source>
        <tissue evidence="7">Leaves</tissue>
    </source>
</reference>
<dbReference type="GO" id="GO:0060320">
    <property type="term" value="P:rejection of self pollen"/>
    <property type="evidence" value="ECO:0007669"/>
    <property type="project" value="UniProtKB-KW"/>
</dbReference>
<dbReference type="PANTHER" id="PTHR31232">
    <property type="match status" value="1"/>
</dbReference>
<keyword evidence="4 6" id="KW-0964">Secreted</keyword>
<evidence type="ECO:0000256" key="2">
    <source>
        <dbReference type="ARBA" id="ARBA00005581"/>
    </source>
</evidence>
<keyword evidence="5 6" id="KW-0732">Signal</keyword>
<evidence type="ECO:0000256" key="3">
    <source>
        <dbReference type="ARBA" id="ARBA00022471"/>
    </source>
</evidence>
<dbReference type="Gramene" id="mRNA:HanXRQr2_Chr17g0790701">
    <property type="protein sequence ID" value="CDS:HanXRQr2_Chr17g0790701.1"/>
    <property type="gene ID" value="HanXRQr2_Chr17g0790701"/>
</dbReference>
<sequence length="136" mass="15861">MPRLLIHLILATTFVSIATSCFFTPKWKVYITNATPDNIVVHVRSKDDDLGNHTLPSSGEYDFSFCDSFLGTSRFNGEFWWGQKYQILDVLARSKCQRFGFRVYDCYWLVRPDGFYVSTLNISFPDPLWSFYKAWG</sequence>
<keyword evidence="3 6" id="KW-0713">Self-incompatibility</keyword>
<evidence type="ECO:0000256" key="6">
    <source>
        <dbReference type="RuleBase" id="RU367044"/>
    </source>
</evidence>
<keyword evidence="9" id="KW-1185">Reference proteome</keyword>
<dbReference type="OMA" id="INREVHI"/>
<dbReference type="EMBL" id="MNCJ02000332">
    <property type="protein sequence ID" value="KAF5754397.1"/>
    <property type="molecule type" value="Genomic_DNA"/>
</dbReference>
<dbReference type="EMBL" id="CM007906">
    <property type="protein sequence ID" value="OTF85631.1"/>
    <property type="molecule type" value="Genomic_DNA"/>
</dbReference>
<name>A0A251RN57_HELAN</name>
<evidence type="ECO:0000313" key="9">
    <source>
        <dbReference type="Proteomes" id="UP000215914"/>
    </source>
</evidence>
<dbReference type="PANTHER" id="PTHR31232:SF172">
    <property type="entry name" value="S-PROTEIN HOMOLOG"/>
    <property type="match status" value="1"/>
</dbReference>
<reference evidence="7 9" key="1">
    <citation type="journal article" date="2017" name="Nature">
        <title>The sunflower genome provides insights into oil metabolism, flowering and Asterid evolution.</title>
        <authorList>
            <person name="Badouin H."/>
            <person name="Gouzy J."/>
            <person name="Grassa C.J."/>
            <person name="Murat F."/>
            <person name="Staton S.E."/>
            <person name="Cottret L."/>
            <person name="Lelandais-Briere C."/>
            <person name="Owens G.L."/>
            <person name="Carrere S."/>
            <person name="Mayjonade B."/>
            <person name="Legrand L."/>
            <person name="Gill N."/>
            <person name="Kane N.C."/>
            <person name="Bowers J.E."/>
            <person name="Hubner S."/>
            <person name="Bellec A."/>
            <person name="Berard A."/>
            <person name="Berges H."/>
            <person name="Blanchet N."/>
            <person name="Boniface M.C."/>
            <person name="Brunel D."/>
            <person name="Catrice O."/>
            <person name="Chaidir N."/>
            <person name="Claudel C."/>
            <person name="Donnadieu C."/>
            <person name="Faraut T."/>
            <person name="Fievet G."/>
            <person name="Helmstetter N."/>
            <person name="King M."/>
            <person name="Knapp S.J."/>
            <person name="Lai Z."/>
            <person name="Le Paslier M.C."/>
            <person name="Lippi Y."/>
            <person name="Lorenzon L."/>
            <person name="Mandel J.R."/>
            <person name="Marage G."/>
            <person name="Marchand G."/>
            <person name="Marquand E."/>
            <person name="Bret-Mestries E."/>
            <person name="Morien E."/>
            <person name="Nambeesan S."/>
            <person name="Nguyen T."/>
            <person name="Pegot-Espagnet P."/>
            <person name="Pouilly N."/>
            <person name="Raftis F."/>
            <person name="Sallet E."/>
            <person name="Schiex T."/>
            <person name="Thomas J."/>
            <person name="Vandecasteele C."/>
            <person name="Vares D."/>
            <person name="Vear F."/>
            <person name="Vautrin S."/>
            <person name="Crespi M."/>
            <person name="Mangin B."/>
            <person name="Burke J.M."/>
            <person name="Salse J."/>
            <person name="Munos S."/>
            <person name="Vincourt P."/>
            <person name="Rieseberg L.H."/>
            <person name="Langlade N.B."/>
        </authorList>
    </citation>
    <scope>NUCLEOTIDE SEQUENCE [LARGE SCALE GENOMIC DNA]</scope>
    <source>
        <strain evidence="9">cv. SF193</strain>
        <tissue evidence="7">Leaves</tissue>
    </source>
</reference>
<evidence type="ECO:0000313" key="7">
    <source>
        <dbReference type="EMBL" id="KAF5754397.1"/>
    </source>
</evidence>
<gene>
    <name evidence="8" type="ORF">HannXRQ_Chr17g0541971</name>
    <name evidence="7" type="ORF">HanXRQr2_Chr17g0790701</name>
</gene>
<evidence type="ECO:0000313" key="8">
    <source>
        <dbReference type="EMBL" id="OTF85631.1"/>
    </source>
</evidence>
<dbReference type="PROSITE" id="PS51257">
    <property type="entry name" value="PROKAR_LIPOPROTEIN"/>
    <property type="match status" value="1"/>
</dbReference>
<dbReference type="Proteomes" id="UP000215914">
    <property type="component" value="Chromosome 17"/>
</dbReference>
<proteinExistence type="inferred from homology"/>
<feature type="signal peptide" evidence="6">
    <location>
        <begin position="1"/>
        <end position="20"/>
    </location>
</feature>
<accession>A0A251RN57</accession>
<organism evidence="8 9">
    <name type="scientific">Helianthus annuus</name>
    <name type="common">Common sunflower</name>
    <dbReference type="NCBI Taxonomy" id="4232"/>
    <lineage>
        <taxon>Eukaryota</taxon>
        <taxon>Viridiplantae</taxon>
        <taxon>Streptophyta</taxon>
        <taxon>Embryophyta</taxon>
        <taxon>Tracheophyta</taxon>
        <taxon>Spermatophyta</taxon>
        <taxon>Magnoliopsida</taxon>
        <taxon>eudicotyledons</taxon>
        <taxon>Gunneridae</taxon>
        <taxon>Pentapetalae</taxon>
        <taxon>asterids</taxon>
        <taxon>campanulids</taxon>
        <taxon>Asterales</taxon>
        <taxon>Asteraceae</taxon>
        <taxon>Asteroideae</taxon>
        <taxon>Heliantheae alliance</taxon>
        <taxon>Heliantheae</taxon>
        <taxon>Helianthus</taxon>
    </lineage>
</organism>
<dbReference type="Pfam" id="PF05938">
    <property type="entry name" value="Self-incomp_S1"/>
    <property type="match status" value="1"/>
</dbReference>
<comment type="subcellular location">
    <subcellularLocation>
        <location evidence="1 6">Secreted</location>
    </subcellularLocation>
</comment>
<evidence type="ECO:0000256" key="4">
    <source>
        <dbReference type="ARBA" id="ARBA00022525"/>
    </source>
</evidence>
<dbReference type="AlphaFoldDB" id="A0A251RN57"/>
<reference evidence="8" key="2">
    <citation type="submission" date="2017-02" db="EMBL/GenBank/DDBJ databases">
        <title>Sunflower complete genome.</title>
        <authorList>
            <person name="Langlade N."/>
            <person name="Munos S."/>
        </authorList>
    </citation>
    <scope>NUCLEOTIDE SEQUENCE [LARGE SCALE GENOMIC DNA]</scope>
    <source>
        <tissue evidence="8">Leaves</tissue>
    </source>
</reference>
<evidence type="ECO:0000256" key="5">
    <source>
        <dbReference type="ARBA" id="ARBA00022729"/>
    </source>
</evidence>
<evidence type="ECO:0000256" key="1">
    <source>
        <dbReference type="ARBA" id="ARBA00004613"/>
    </source>
</evidence>
<protein>
    <recommendedName>
        <fullName evidence="6">S-protein homolog</fullName>
    </recommendedName>
</protein>
<dbReference type="InParanoid" id="A0A251RN57"/>
<dbReference type="InterPro" id="IPR010264">
    <property type="entry name" value="Self-incomp_S1"/>
</dbReference>
<comment type="similarity">
    <text evidence="2 6">Belongs to the plant self-incompatibility (S1) protein family.</text>
</comment>